<dbReference type="Pfam" id="PF00487">
    <property type="entry name" value="FA_desaturase"/>
    <property type="match status" value="1"/>
</dbReference>
<keyword evidence="2" id="KW-1133">Transmembrane helix</keyword>
<name>A0A9W7AN54_9STRA</name>
<keyword evidence="5" id="KW-1185">Reference proteome</keyword>
<evidence type="ECO:0000313" key="4">
    <source>
        <dbReference type="EMBL" id="GMH74714.1"/>
    </source>
</evidence>
<dbReference type="Proteomes" id="UP001165082">
    <property type="component" value="Unassembled WGS sequence"/>
</dbReference>
<comment type="caution">
    <text evidence="4">The sequence shown here is derived from an EMBL/GenBank/DDBJ whole genome shotgun (WGS) entry which is preliminary data.</text>
</comment>
<feature type="transmembrane region" description="Helical" evidence="2">
    <location>
        <begin position="253"/>
        <end position="274"/>
    </location>
</feature>
<evidence type="ECO:0000256" key="1">
    <source>
        <dbReference type="SAM" id="MobiDB-lite"/>
    </source>
</evidence>
<dbReference type="CDD" id="cd03506">
    <property type="entry name" value="Delta6-FADS-like"/>
    <property type="match status" value="1"/>
</dbReference>
<dbReference type="GO" id="GO:0016020">
    <property type="term" value="C:membrane"/>
    <property type="evidence" value="ECO:0007669"/>
    <property type="project" value="TreeGrafter"/>
</dbReference>
<sequence length="462" mass="53032">MAPNLHQRRPTREAPTPEDSTGDQTLKKIKIADLGDYEISIENVVYDISDFDHPGGDQIKVFGGNDVTVQYKMIHHGHSNNPAHFLSKMKKVGYVTDYECEYKFDTEFEREIKREVAKIVKGAKSFGTNGWFVRAAFYIAFHAFWQFCWCWHGSSVKYAVLLGLSQALIGLNVQHDANHGAASKKPWINDVLGYGADFIGGSKYSWIEQHWTHHAYTNHVEKDGDAISAEPMMLFNDYPLGDPRRKWYHRFQAFFFLPVLSFYWLSSVFNPQILDLQQRGTMETMNWTNKYIKTCIPIGLILRVIYVALNIVSPFVYHSAGTALFHIWIMSSVESLALSGLFSLSHNFEGADRDPTTAYRKTKEPVDWFKAQVETSSTYGSFISGYLTGGLNFQVEHHLFPRMSSSWYPYIAPKVREICAKHGVHYAWYPWIHQNFIATFTYMHRSGGGLHHFEFEALQGKA</sequence>
<gene>
    <name evidence="4" type="ORF">TrRE_jg10566</name>
</gene>
<dbReference type="Pfam" id="PF00173">
    <property type="entry name" value="Cyt-b5"/>
    <property type="match status" value="1"/>
</dbReference>
<dbReference type="GO" id="GO:0006629">
    <property type="term" value="P:lipid metabolic process"/>
    <property type="evidence" value="ECO:0007669"/>
    <property type="project" value="InterPro"/>
</dbReference>
<evidence type="ECO:0000313" key="5">
    <source>
        <dbReference type="Proteomes" id="UP001165082"/>
    </source>
</evidence>
<feature type="domain" description="Cytochrome b5 heme-binding" evidence="3">
    <location>
        <begin position="29"/>
        <end position="96"/>
    </location>
</feature>
<protein>
    <recommendedName>
        <fullName evidence="3">Cytochrome b5 heme-binding domain-containing protein</fullName>
    </recommendedName>
</protein>
<evidence type="ECO:0000259" key="3">
    <source>
        <dbReference type="SMART" id="SM01117"/>
    </source>
</evidence>
<dbReference type="InterPro" id="IPR012171">
    <property type="entry name" value="Fatty_acid_desaturase"/>
</dbReference>
<feature type="transmembrane region" description="Helical" evidence="2">
    <location>
        <begin position="323"/>
        <end position="344"/>
    </location>
</feature>
<dbReference type="InterPro" id="IPR005804">
    <property type="entry name" value="FA_desaturase_dom"/>
</dbReference>
<dbReference type="SMART" id="SM01117">
    <property type="entry name" value="Cyt-b5"/>
    <property type="match status" value="1"/>
</dbReference>
<dbReference type="InterPro" id="IPR001199">
    <property type="entry name" value="Cyt_B5-like_heme/steroid-bd"/>
</dbReference>
<feature type="region of interest" description="Disordered" evidence="1">
    <location>
        <begin position="1"/>
        <end position="23"/>
    </location>
</feature>
<accession>A0A9W7AN54</accession>
<dbReference type="Gene3D" id="3.10.120.10">
    <property type="entry name" value="Cytochrome b5-like heme/steroid binding domain"/>
    <property type="match status" value="1"/>
</dbReference>
<dbReference type="PANTHER" id="PTHR19353">
    <property type="entry name" value="FATTY ACID DESATURASE 2"/>
    <property type="match status" value="1"/>
</dbReference>
<proteinExistence type="predicted"/>
<dbReference type="PANTHER" id="PTHR19353:SF75">
    <property type="entry name" value="FATTY ACID DESATURASE, PUTATIVE-RELATED"/>
    <property type="match status" value="1"/>
</dbReference>
<dbReference type="PIRSF" id="PIRSF015921">
    <property type="entry name" value="FA_sphinglp_des"/>
    <property type="match status" value="1"/>
</dbReference>
<feature type="transmembrane region" description="Helical" evidence="2">
    <location>
        <begin position="295"/>
        <end position="317"/>
    </location>
</feature>
<organism evidence="4 5">
    <name type="scientific">Triparma retinervis</name>
    <dbReference type="NCBI Taxonomy" id="2557542"/>
    <lineage>
        <taxon>Eukaryota</taxon>
        <taxon>Sar</taxon>
        <taxon>Stramenopiles</taxon>
        <taxon>Ochrophyta</taxon>
        <taxon>Bolidophyceae</taxon>
        <taxon>Parmales</taxon>
        <taxon>Triparmaceae</taxon>
        <taxon>Triparma</taxon>
    </lineage>
</organism>
<keyword evidence="2" id="KW-0472">Membrane</keyword>
<keyword evidence="2" id="KW-0812">Transmembrane</keyword>
<dbReference type="EMBL" id="BRXZ01001589">
    <property type="protein sequence ID" value="GMH74714.1"/>
    <property type="molecule type" value="Genomic_DNA"/>
</dbReference>
<dbReference type="SUPFAM" id="SSF55856">
    <property type="entry name" value="Cytochrome b5-like heme/steroid binding domain"/>
    <property type="match status" value="1"/>
</dbReference>
<reference evidence="4" key="1">
    <citation type="submission" date="2022-07" db="EMBL/GenBank/DDBJ databases">
        <title>Genome analysis of Parmales, a sister group of diatoms, reveals the evolutionary specialization of diatoms from phago-mixotrophs to photoautotrophs.</title>
        <authorList>
            <person name="Ban H."/>
            <person name="Sato S."/>
            <person name="Yoshikawa S."/>
            <person name="Kazumasa Y."/>
            <person name="Nakamura Y."/>
            <person name="Ichinomiya M."/>
            <person name="Saitoh K."/>
            <person name="Sato N."/>
            <person name="Blanc-Mathieu R."/>
            <person name="Endo H."/>
            <person name="Kuwata A."/>
            <person name="Ogata H."/>
        </authorList>
    </citation>
    <scope>NUCLEOTIDE SEQUENCE</scope>
</reference>
<dbReference type="InterPro" id="IPR036400">
    <property type="entry name" value="Cyt_B5-like_heme/steroid_sf"/>
</dbReference>
<dbReference type="GO" id="GO:0016717">
    <property type="term" value="F:oxidoreductase activity, acting on paired donors, with oxidation of a pair of donors resulting in the reduction of molecular oxygen to two molecules of water"/>
    <property type="evidence" value="ECO:0007669"/>
    <property type="project" value="TreeGrafter"/>
</dbReference>
<evidence type="ECO:0000256" key="2">
    <source>
        <dbReference type="SAM" id="Phobius"/>
    </source>
</evidence>
<dbReference type="OrthoDB" id="260519at2759"/>
<dbReference type="AlphaFoldDB" id="A0A9W7AN54"/>